<dbReference type="EMBL" id="LAZR01003345">
    <property type="protein sequence ID" value="KKN19344.1"/>
    <property type="molecule type" value="Genomic_DNA"/>
</dbReference>
<protein>
    <submittedName>
        <fullName evidence="1">Uncharacterized protein</fullName>
    </submittedName>
</protein>
<gene>
    <name evidence="1" type="ORF">LCGC14_0946790</name>
</gene>
<proteinExistence type="predicted"/>
<accession>A0A0F9NN89</accession>
<sequence>MAGIWPDGLVCKAGDAQVAASVDGAKADVTVVVGETYRVFAPMVGITVVGQGVDPATVGNVIAVIPPGGFMDIKATNVTMMVAVIDTVSTFGTSFDATAYVVKISNAV</sequence>
<name>A0A0F9NN89_9ZZZZ</name>
<comment type="caution">
    <text evidence="1">The sequence shown here is derived from an EMBL/GenBank/DDBJ whole genome shotgun (WGS) entry which is preliminary data.</text>
</comment>
<organism evidence="1">
    <name type="scientific">marine sediment metagenome</name>
    <dbReference type="NCBI Taxonomy" id="412755"/>
    <lineage>
        <taxon>unclassified sequences</taxon>
        <taxon>metagenomes</taxon>
        <taxon>ecological metagenomes</taxon>
    </lineage>
</organism>
<reference evidence="1" key="1">
    <citation type="journal article" date="2015" name="Nature">
        <title>Complex archaea that bridge the gap between prokaryotes and eukaryotes.</title>
        <authorList>
            <person name="Spang A."/>
            <person name="Saw J.H."/>
            <person name="Jorgensen S.L."/>
            <person name="Zaremba-Niedzwiedzka K."/>
            <person name="Martijn J."/>
            <person name="Lind A.E."/>
            <person name="van Eijk R."/>
            <person name="Schleper C."/>
            <person name="Guy L."/>
            <person name="Ettema T.J."/>
        </authorList>
    </citation>
    <scope>NUCLEOTIDE SEQUENCE</scope>
</reference>
<dbReference type="AlphaFoldDB" id="A0A0F9NN89"/>
<evidence type="ECO:0000313" key="1">
    <source>
        <dbReference type="EMBL" id="KKN19344.1"/>
    </source>
</evidence>